<dbReference type="EMBL" id="JBFOLJ010000002">
    <property type="protein sequence ID" value="KAL2553325.1"/>
    <property type="molecule type" value="Genomic_DNA"/>
</dbReference>
<evidence type="ECO:0000313" key="1">
    <source>
        <dbReference type="EMBL" id="KAL2553325.1"/>
    </source>
</evidence>
<comment type="caution">
    <text evidence="1">The sequence shown here is derived from an EMBL/GenBank/DDBJ whole genome shotgun (WGS) entry which is preliminary data.</text>
</comment>
<organism evidence="1 2">
    <name type="scientific">Forsythia ovata</name>
    <dbReference type="NCBI Taxonomy" id="205694"/>
    <lineage>
        <taxon>Eukaryota</taxon>
        <taxon>Viridiplantae</taxon>
        <taxon>Streptophyta</taxon>
        <taxon>Embryophyta</taxon>
        <taxon>Tracheophyta</taxon>
        <taxon>Spermatophyta</taxon>
        <taxon>Magnoliopsida</taxon>
        <taxon>eudicotyledons</taxon>
        <taxon>Gunneridae</taxon>
        <taxon>Pentapetalae</taxon>
        <taxon>asterids</taxon>
        <taxon>lamiids</taxon>
        <taxon>Lamiales</taxon>
        <taxon>Oleaceae</taxon>
        <taxon>Forsythieae</taxon>
        <taxon>Forsythia</taxon>
    </lineage>
</organism>
<sequence length="290" mass="33841">MSKLRLLHFRGGAKFSESFCLRASKDESFQKNNLETVSFLFIYNENNEKFLRCSPHLRRLKCRLTVFWDSYKKDYCYPTFNFFNLLESLSVSFHLSYNVRRDLTSFPSNLRKLTLRYFDLSWKQMRIIGRLPNLQVLKLEDGDLGGKQWDTDEGEFQQLKFLKLDGVTIAHWNASSDHFPRLQHLILRKLQHLKNIPSSLGDIPTLHTIEVHDCKKAVADSATQIWDDQRDMGNEELKLIISDSFTTLTEISELRLDISQLLKEREKQTDEASLKIRTGVNAVEITGAYP</sequence>
<gene>
    <name evidence="1" type="ORF">Fot_06944</name>
</gene>
<evidence type="ECO:0000313" key="2">
    <source>
        <dbReference type="Proteomes" id="UP001604277"/>
    </source>
</evidence>
<dbReference type="InterPro" id="IPR032675">
    <property type="entry name" value="LRR_dom_sf"/>
</dbReference>
<name>A0ABD1WYI1_9LAMI</name>
<dbReference type="AlphaFoldDB" id="A0ABD1WYI1"/>
<dbReference type="SUPFAM" id="SSF52058">
    <property type="entry name" value="L domain-like"/>
    <property type="match status" value="1"/>
</dbReference>
<dbReference type="Proteomes" id="UP001604277">
    <property type="component" value="Unassembled WGS sequence"/>
</dbReference>
<dbReference type="PANTHER" id="PTHR15140">
    <property type="entry name" value="TUBULIN-SPECIFIC CHAPERONE E"/>
    <property type="match status" value="1"/>
</dbReference>
<dbReference type="Gene3D" id="3.80.10.10">
    <property type="entry name" value="Ribonuclease Inhibitor"/>
    <property type="match status" value="1"/>
</dbReference>
<accession>A0ABD1WYI1</accession>
<dbReference type="PANTHER" id="PTHR15140:SF37">
    <property type="entry name" value="UBIQUITIN-LIKE DOMAIN-CONTAINING PROTEIN"/>
    <property type="match status" value="1"/>
</dbReference>
<keyword evidence="2" id="KW-1185">Reference proteome</keyword>
<protein>
    <submittedName>
        <fullName evidence="1">Late blight resistance protein-like protein R1A-6</fullName>
    </submittedName>
</protein>
<proteinExistence type="predicted"/>
<reference evidence="2" key="1">
    <citation type="submission" date="2024-07" db="EMBL/GenBank/DDBJ databases">
        <title>Two chromosome-level genome assemblies of Korean endemic species Abeliophyllum distichum and Forsythia ovata (Oleaceae).</title>
        <authorList>
            <person name="Jang H."/>
        </authorList>
    </citation>
    <scope>NUCLEOTIDE SEQUENCE [LARGE SCALE GENOMIC DNA]</scope>
</reference>